<organism evidence="1 2">
    <name type="scientific">Dehalogenimonas formicexedens</name>
    <dbReference type="NCBI Taxonomy" id="1839801"/>
    <lineage>
        <taxon>Bacteria</taxon>
        <taxon>Bacillati</taxon>
        <taxon>Chloroflexota</taxon>
        <taxon>Dehalococcoidia</taxon>
        <taxon>Dehalococcoidales</taxon>
        <taxon>Dehalococcoidaceae</taxon>
        <taxon>Dehalogenimonas</taxon>
    </lineage>
</organism>
<dbReference type="Gene3D" id="3.30.70.1280">
    <property type="entry name" value="SP0830-like domains"/>
    <property type="match status" value="1"/>
</dbReference>
<dbReference type="Pfam" id="PF08002">
    <property type="entry name" value="DUF1697"/>
    <property type="match status" value="1"/>
</dbReference>
<dbReference type="PIRSF" id="PIRSF008502">
    <property type="entry name" value="UCP008502"/>
    <property type="match status" value="1"/>
</dbReference>
<evidence type="ECO:0008006" key="3">
    <source>
        <dbReference type="Google" id="ProtNLM"/>
    </source>
</evidence>
<dbReference type="SUPFAM" id="SSF160379">
    <property type="entry name" value="SP0830-like"/>
    <property type="match status" value="1"/>
</dbReference>
<dbReference type="STRING" id="1839801.Dform_00645"/>
<reference evidence="2" key="1">
    <citation type="submission" date="2016-11" db="EMBL/GenBank/DDBJ databases">
        <title>Dehalogenimonas formicexedens sp. nov., a chlorinated alkane respiring bacterium isolated from contaminated groundwater.</title>
        <authorList>
            <person name="Key T.A."/>
            <person name="Bowman K.S."/>
            <person name="Lee I."/>
            <person name="Chun J."/>
            <person name="Albuquerque L."/>
            <person name="da Costa M.S."/>
            <person name="Rainey F.A."/>
            <person name="Moe W.M."/>
        </authorList>
    </citation>
    <scope>NUCLEOTIDE SEQUENCE [LARGE SCALE GENOMIC DNA]</scope>
    <source>
        <strain evidence="2">NSZ-14</strain>
    </source>
</reference>
<dbReference type="Proteomes" id="UP000185934">
    <property type="component" value="Chromosome"/>
</dbReference>
<evidence type="ECO:0000313" key="1">
    <source>
        <dbReference type="EMBL" id="APV44000.1"/>
    </source>
</evidence>
<protein>
    <recommendedName>
        <fullName evidence="3">DUF1697 domain-containing protein</fullName>
    </recommendedName>
</protein>
<dbReference type="PANTHER" id="PTHR36439">
    <property type="entry name" value="BLL4334 PROTEIN"/>
    <property type="match status" value="1"/>
</dbReference>
<dbReference type="InterPro" id="IPR012545">
    <property type="entry name" value="DUF1697"/>
</dbReference>
<keyword evidence="2" id="KW-1185">Reference proteome</keyword>
<name>A0A1P8F6D4_9CHLR</name>
<dbReference type="KEGG" id="dfo:Dform_00645"/>
<accession>A0A1P8F6D4</accession>
<sequence>MTNMAASGTAPIGRYIAFLRGINSGSNPSLKMETLRKIFEDAGFRSVKTVLASGNVVFETDQGGDTLEKVIEKELEAKLGYRVPAIILSSAEIARLIDSKPFEGIEVTPQTRLYITFTKALIAPGLALPLKDAAKGFQILSFERGVIRSIVDLDRGITPDLMSALDKNFGKNNTTRNWNTIEKIYSIVK</sequence>
<gene>
    <name evidence="1" type="ORF">Dform_00645</name>
</gene>
<dbReference type="PANTHER" id="PTHR36439:SF1">
    <property type="entry name" value="DUF1697 DOMAIN-CONTAINING PROTEIN"/>
    <property type="match status" value="1"/>
</dbReference>
<dbReference type="OrthoDB" id="9806494at2"/>
<proteinExistence type="predicted"/>
<evidence type="ECO:0000313" key="2">
    <source>
        <dbReference type="Proteomes" id="UP000185934"/>
    </source>
</evidence>
<dbReference type="EMBL" id="CP018258">
    <property type="protein sequence ID" value="APV44000.1"/>
    <property type="molecule type" value="Genomic_DNA"/>
</dbReference>
<dbReference type="AlphaFoldDB" id="A0A1P8F6D4"/>